<organism evidence="1 2">
    <name type="scientific">Araneus ventricosus</name>
    <name type="common">Orbweaver spider</name>
    <name type="synonym">Epeira ventricosa</name>
    <dbReference type="NCBI Taxonomy" id="182803"/>
    <lineage>
        <taxon>Eukaryota</taxon>
        <taxon>Metazoa</taxon>
        <taxon>Ecdysozoa</taxon>
        <taxon>Arthropoda</taxon>
        <taxon>Chelicerata</taxon>
        <taxon>Arachnida</taxon>
        <taxon>Araneae</taxon>
        <taxon>Araneomorphae</taxon>
        <taxon>Entelegynae</taxon>
        <taxon>Araneoidea</taxon>
        <taxon>Araneidae</taxon>
        <taxon>Araneus</taxon>
    </lineage>
</organism>
<keyword evidence="2" id="KW-1185">Reference proteome</keyword>
<sequence>MCSTLINDQKQRSTKVVAEFSNAHSRSHSFGWAAEEVVEKAVLEIIQIKQGNVVYENSTDYKLNAGIVDAHFKPLLNRNEILAQQTQKQQDFLLARQLQEQEDSTYAQSLNPRCSMKETLI</sequence>
<dbReference type="AlphaFoldDB" id="A0A4Y2BXX0"/>
<evidence type="ECO:0000313" key="1">
    <source>
        <dbReference type="EMBL" id="GBL96156.1"/>
    </source>
</evidence>
<accession>A0A4Y2BXX0</accession>
<dbReference type="OrthoDB" id="8116579at2759"/>
<reference evidence="1 2" key="1">
    <citation type="journal article" date="2019" name="Sci. Rep.">
        <title>Orb-weaving spider Araneus ventricosus genome elucidates the spidroin gene catalogue.</title>
        <authorList>
            <person name="Kono N."/>
            <person name="Nakamura H."/>
            <person name="Ohtoshi R."/>
            <person name="Moran D.A.P."/>
            <person name="Shinohara A."/>
            <person name="Yoshida Y."/>
            <person name="Fujiwara M."/>
            <person name="Mori M."/>
            <person name="Tomita M."/>
            <person name="Arakawa K."/>
        </authorList>
    </citation>
    <scope>NUCLEOTIDE SEQUENCE [LARGE SCALE GENOMIC DNA]</scope>
</reference>
<protein>
    <submittedName>
        <fullName evidence="1">Uncharacterized protein</fullName>
    </submittedName>
</protein>
<proteinExistence type="predicted"/>
<gene>
    <name evidence="1" type="ORF">AVEN_54943_1</name>
</gene>
<comment type="caution">
    <text evidence="1">The sequence shown here is derived from an EMBL/GenBank/DDBJ whole genome shotgun (WGS) entry which is preliminary data.</text>
</comment>
<name>A0A4Y2BXX0_ARAVE</name>
<evidence type="ECO:0000313" key="2">
    <source>
        <dbReference type="Proteomes" id="UP000499080"/>
    </source>
</evidence>
<dbReference type="EMBL" id="BGPR01084618">
    <property type="protein sequence ID" value="GBL96156.1"/>
    <property type="molecule type" value="Genomic_DNA"/>
</dbReference>
<dbReference type="Proteomes" id="UP000499080">
    <property type="component" value="Unassembled WGS sequence"/>
</dbReference>